<gene>
    <name evidence="3" type="ORF">SDC9_41835</name>
</gene>
<dbReference type="PANTHER" id="PTHR43547:SF2">
    <property type="entry name" value="HYBRID SIGNAL TRANSDUCTION HISTIDINE KINASE C"/>
    <property type="match status" value="1"/>
</dbReference>
<protein>
    <recommendedName>
        <fullName evidence="2">Histidine kinase domain-containing protein</fullName>
    </recommendedName>
</protein>
<dbReference type="PROSITE" id="PS50109">
    <property type="entry name" value="HIS_KIN"/>
    <property type="match status" value="1"/>
</dbReference>
<evidence type="ECO:0000256" key="1">
    <source>
        <dbReference type="ARBA" id="ARBA00022553"/>
    </source>
</evidence>
<dbReference type="Pfam" id="PF02518">
    <property type="entry name" value="HATPase_c"/>
    <property type="match status" value="1"/>
</dbReference>
<dbReference type="PANTHER" id="PTHR43547">
    <property type="entry name" value="TWO-COMPONENT HISTIDINE KINASE"/>
    <property type="match status" value="1"/>
</dbReference>
<dbReference type="AlphaFoldDB" id="A0A644VZD2"/>
<dbReference type="InterPro" id="IPR005467">
    <property type="entry name" value="His_kinase_dom"/>
</dbReference>
<keyword evidence="1" id="KW-0597">Phosphoprotein</keyword>
<proteinExistence type="predicted"/>
<dbReference type="PRINTS" id="PR00344">
    <property type="entry name" value="BCTRLSENSOR"/>
</dbReference>
<accession>A0A644VZD2</accession>
<dbReference type="InterPro" id="IPR003594">
    <property type="entry name" value="HATPase_dom"/>
</dbReference>
<dbReference type="GO" id="GO:0000155">
    <property type="term" value="F:phosphorelay sensor kinase activity"/>
    <property type="evidence" value="ECO:0007669"/>
    <property type="project" value="TreeGrafter"/>
</dbReference>
<dbReference type="InterPro" id="IPR036890">
    <property type="entry name" value="HATPase_C_sf"/>
</dbReference>
<dbReference type="InterPro" id="IPR004358">
    <property type="entry name" value="Sig_transdc_His_kin-like_C"/>
</dbReference>
<organism evidence="3">
    <name type="scientific">bioreactor metagenome</name>
    <dbReference type="NCBI Taxonomy" id="1076179"/>
    <lineage>
        <taxon>unclassified sequences</taxon>
        <taxon>metagenomes</taxon>
        <taxon>ecological metagenomes</taxon>
    </lineage>
</organism>
<dbReference type="SMART" id="SM00387">
    <property type="entry name" value="HATPase_c"/>
    <property type="match status" value="1"/>
</dbReference>
<evidence type="ECO:0000313" key="3">
    <source>
        <dbReference type="EMBL" id="MPL95663.1"/>
    </source>
</evidence>
<feature type="domain" description="Histidine kinase" evidence="2">
    <location>
        <begin position="1"/>
        <end position="105"/>
    </location>
</feature>
<comment type="caution">
    <text evidence="3">The sequence shown here is derived from an EMBL/GenBank/DDBJ whole genome shotgun (WGS) entry which is preliminary data.</text>
</comment>
<reference evidence="3" key="1">
    <citation type="submission" date="2019-08" db="EMBL/GenBank/DDBJ databases">
        <authorList>
            <person name="Kucharzyk K."/>
            <person name="Murdoch R.W."/>
            <person name="Higgins S."/>
            <person name="Loffler F."/>
        </authorList>
    </citation>
    <scope>NUCLEOTIDE SEQUENCE</scope>
</reference>
<dbReference type="SUPFAM" id="SSF55874">
    <property type="entry name" value="ATPase domain of HSP90 chaperone/DNA topoisomerase II/histidine kinase"/>
    <property type="match status" value="1"/>
</dbReference>
<dbReference type="CDD" id="cd00075">
    <property type="entry name" value="HATPase"/>
    <property type="match status" value="1"/>
</dbReference>
<name>A0A644VZD2_9ZZZZ</name>
<sequence>MLEDLSHHILDIAENGVNAGADEISISIDDSGDMLLLSVRDNGRGMTEETVKAVVNPFYTTRTERRVGLGLPFLKQLAELCGGVFSVSSEPGRGTQVTASFLKTSIDVPPLGDVPSTLMTLFIGYPGIAWKYIHRRNEKEFSADSVELREALGGGNVFLEPALALGVKEYIETNIDELYE</sequence>
<evidence type="ECO:0000259" key="2">
    <source>
        <dbReference type="PROSITE" id="PS50109"/>
    </source>
</evidence>
<dbReference type="Gene3D" id="3.30.565.10">
    <property type="entry name" value="Histidine kinase-like ATPase, C-terminal domain"/>
    <property type="match status" value="1"/>
</dbReference>
<dbReference type="EMBL" id="VSSQ01000476">
    <property type="protein sequence ID" value="MPL95663.1"/>
    <property type="molecule type" value="Genomic_DNA"/>
</dbReference>